<dbReference type="EMBL" id="JARKIB010000253">
    <property type="protein sequence ID" value="KAJ7719397.1"/>
    <property type="molecule type" value="Genomic_DNA"/>
</dbReference>
<organism evidence="2 3">
    <name type="scientific">Mycena metata</name>
    <dbReference type="NCBI Taxonomy" id="1033252"/>
    <lineage>
        <taxon>Eukaryota</taxon>
        <taxon>Fungi</taxon>
        <taxon>Dikarya</taxon>
        <taxon>Basidiomycota</taxon>
        <taxon>Agaricomycotina</taxon>
        <taxon>Agaricomycetes</taxon>
        <taxon>Agaricomycetidae</taxon>
        <taxon>Agaricales</taxon>
        <taxon>Marasmiineae</taxon>
        <taxon>Mycenaceae</taxon>
        <taxon>Mycena</taxon>
    </lineage>
</organism>
<feature type="compositionally biased region" description="Basic and acidic residues" evidence="1">
    <location>
        <begin position="55"/>
        <end position="69"/>
    </location>
</feature>
<evidence type="ECO:0000313" key="3">
    <source>
        <dbReference type="Proteomes" id="UP001215598"/>
    </source>
</evidence>
<comment type="caution">
    <text evidence="2">The sequence shown here is derived from an EMBL/GenBank/DDBJ whole genome shotgun (WGS) entry which is preliminary data.</text>
</comment>
<dbReference type="Proteomes" id="UP001215598">
    <property type="component" value="Unassembled WGS sequence"/>
</dbReference>
<sequence length="305" mass="33344">MDANDNNAPFRGSIRDLTPPPNSPSPTSNNLLNGNARLKAKATHLRGGAGSETPEGDRSVGDLRRGVEKDDYEPSTPTKGKAKKVKGSFTDGGKPPKTTVTQGEFLSRLANITSGEGQRCLEELIVQLAKSGPSSDDHVDHLNIHSLTTTSEIASSGHRLISSGCLQDFHILMMYARFRLALHNDKTDQKTLGILLGGKCDCTVHYWTERGTHILNLARGSTFYLLLIIAALGLKDLVGDLAQKGVRLTTAKLDAREIYYNDVLLDTLRTNYSPEYVSSTHQHPNRGTYGTLNAAFCLFREHITK</sequence>
<dbReference type="AlphaFoldDB" id="A0AAD7HF72"/>
<gene>
    <name evidence="2" type="ORF">B0H16DRAFT_1474978</name>
</gene>
<evidence type="ECO:0000256" key="1">
    <source>
        <dbReference type="SAM" id="MobiDB-lite"/>
    </source>
</evidence>
<evidence type="ECO:0000313" key="2">
    <source>
        <dbReference type="EMBL" id="KAJ7719397.1"/>
    </source>
</evidence>
<name>A0AAD7HF72_9AGAR</name>
<accession>A0AAD7HF72</accession>
<feature type="region of interest" description="Disordered" evidence="1">
    <location>
        <begin position="1"/>
        <end position="102"/>
    </location>
</feature>
<proteinExistence type="predicted"/>
<keyword evidence="3" id="KW-1185">Reference proteome</keyword>
<reference evidence="2" key="1">
    <citation type="submission" date="2023-03" db="EMBL/GenBank/DDBJ databases">
        <title>Massive genome expansion in bonnet fungi (Mycena s.s.) driven by repeated elements and novel gene families across ecological guilds.</title>
        <authorList>
            <consortium name="Lawrence Berkeley National Laboratory"/>
            <person name="Harder C.B."/>
            <person name="Miyauchi S."/>
            <person name="Viragh M."/>
            <person name="Kuo A."/>
            <person name="Thoen E."/>
            <person name="Andreopoulos B."/>
            <person name="Lu D."/>
            <person name="Skrede I."/>
            <person name="Drula E."/>
            <person name="Henrissat B."/>
            <person name="Morin E."/>
            <person name="Kohler A."/>
            <person name="Barry K."/>
            <person name="LaButti K."/>
            <person name="Morin E."/>
            <person name="Salamov A."/>
            <person name="Lipzen A."/>
            <person name="Mereny Z."/>
            <person name="Hegedus B."/>
            <person name="Baldrian P."/>
            <person name="Stursova M."/>
            <person name="Weitz H."/>
            <person name="Taylor A."/>
            <person name="Grigoriev I.V."/>
            <person name="Nagy L.G."/>
            <person name="Martin F."/>
            <person name="Kauserud H."/>
        </authorList>
    </citation>
    <scope>NUCLEOTIDE SEQUENCE</scope>
    <source>
        <strain evidence="2">CBHHK182m</strain>
    </source>
</reference>
<protein>
    <submittedName>
        <fullName evidence="2">Uncharacterized protein</fullName>
    </submittedName>
</protein>